<dbReference type="PANTHER" id="PTHR10589">
    <property type="entry name" value="UBIQUITIN CARBOXYL-TERMINAL HYDROLASE"/>
    <property type="match status" value="1"/>
</dbReference>
<reference evidence="10" key="1">
    <citation type="journal article" date="2009" name="Genome Res.">
        <title>Comparative genomic analyses of the human fungal pathogens Coccidioides and their relatives.</title>
        <authorList>
            <person name="Sharpton T.J."/>
            <person name="Stajich J.E."/>
            <person name="Rounsley S.D."/>
            <person name="Gardner M.J."/>
            <person name="Wortman J.R."/>
            <person name="Jordar V.S."/>
            <person name="Maiti R."/>
            <person name="Kodira C.D."/>
            <person name="Neafsey D.E."/>
            <person name="Zeng Q."/>
            <person name="Hung C.-Y."/>
            <person name="McMahan C."/>
            <person name="Muszewska A."/>
            <person name="Grynberg M."/>
            <person name="Mandel M.A."/>
            <person name="Kellner E.M."/>
            <person name="Barker B.M."/>
            <person name="Galgiani J.N."/>
            <person name="Orbach M.J."/>
            <person name="Kirkland T.N."/>
            <person name="Cole G.T."/>
            <person name="Henn M.R."/>
            <person name="Birren B.W."/>
            <person name="Taylor J.W."/>
        </authorList>
    </citation>
    <scope>NUCLEOTIDE SEQUENCE [LARGE SCALE GENOMIC DNA]</scope>
    <source>
        <strain evidence="10">UAMH 1704</strain>
    </source>
</reference>
<evidence type="ECO:0000256" key="5">
    <source>
        <dbReference type="ARBA" id="ARBA00022801"/>
    </source>
</evidence>
<evidence type="ECO:0000256" key="3">
    <source>
        <dbReference type="ARBA" id="ARBA00022670"/>
    </source>
</evidence>
<evidence type="ECO:0000256" key="6">
    <source>
        <dbReference type="ARBA" id="ARBA00022807"/>
    </source>
</evidence>
<dbReference type="OrthoDB" id="1924260at2759"/>
<keyword evidence="10" id="KW-1185">Reference proteome</keyword>
<accession>C4JWP6</accession>
<dbReference type="EMBL" id="CH476618">
    <property type="protein sequence ID" value="EEP82123.1"/>
    <property type="molecule type" value="Genomic_DNA"/>
</dbReference>
<dbReference type="eggNOG" id="KOG2778">
    <property type="taxonomic scope" value="Eukaryota"/>
</dbReference>
<evidence type="ECO:0000256" key="4">
    <source>
        <dbReference type="ARBA" id="ARBA00022786"/>
    </source>
</evidence>
<keyword evidence="3" id="KW-0645">Protease</keyword>
<dbReference type="InterPro" id="IPR038765">
    <property type="entry name" value="Papain-like_cys_pep_sf"/>
</dbReference>
<dbReference type="InterPro" id="IPR036959">
    <property type="entry name" value="Peptidase_C12_UCH_sf"/>
</dbReference>
<protein>
    <recommendedName>
        <fullName evidence="2">ubiquitinyl hydrolase 1</fullName>
        <ecNumber evidence="2">3.4.19.12</ecNumber>
    </recommendedName>
</protein>
<comment type="similarity">
    <text evidence="7">Belongs to the peptidase C12 family.</text>
</comment>
<evidence type="ECO:0000313" key="10">
    <source>
        <dbReference type="Proteomes" id="UP000002058"/>
    </source>
</evidence>
<evidence type="ECO:0000313" key="9">
    <source>
        <dbReference type="EMBL" id="EEP82123.1"/>
    </source>
</evidence>
<keyword evidence="5" id="KW-0378">Hydrolase</keyword>
<dbReference type="GO" id="GO:0005737">
    <property type="term" value="C:cytoplasm"/>
    <property type="evidence" value="ECO:0007669"/>
    <property type="project" value="TreeGrafter"/>
</dbReference>
<dbReference type="EC" id="3.4.19.12" evidence="2"/>
<dbReference type="InParanoid" id="C4JWP6"/>
<dbReference type="STRING" id="336963.C4JWP6"/>
<gene>
    <name evidence="9" type="ORF">UREG_06988</name>
</gene>
<evidence type="ECO:0000259" key="8">
    <source>
        <dbReference type="PROSITE" id="PS52048"/>
    </source>
</evidence>
<dbReference type="AlphaFoldDB" id="C4JWP6"/>
<evidence type="ECO:0000256" key="2">
    <source>
        <dbReference type="ARBA" id="ARBA00012759"/>
    </source>
</evidence>
<dbReference type="PANTHER" id="PTHR10589:SF29">
    <property type="entry name" value="UBIQUITIN CARBOXYL-TERMINAL HYDROLASE"/>
    <property type="match status" value="1"/>
</dbReference>
<feature type="domain" description="UCH catalytic" evidence="8">
    <location>
        <begin position="1"/>
        <end position="97"/>
    </location>
</feature>
<dbReference type="GO" id="GO:0016579">
    <property type="term" value="P:protein deubiquitination"/>
    <property type="evidence" value="ECO:0007669"/>
    <property type="project" value="TreeGrafter"/>
</dbReference>
<dbReference type="GO" id="GO:0006511">
    <property type="term" value="P:ubiquitin-dependent protein catabolic process"/>
    <property type="evidence" value="ECO:0007669"/>
    <property type="project" value="InterPro"/>
</dbReference>
<dbReference type="KEGG" id="ure:UREG_06988"/>
<dbReference type="OMA" id="PAKGKVW"/>
<proteinExistence type="inferred from homology"/>
<dbReference type="PROSITE" id="PS52048">
    <property type="entry name" value="UCH_DOMAIN"/>
    <property type="match status" value="1"/>
</dbReference>
<keyword evidence="4" id="KW-0833">Ubl conjugation pathway</keyword>
<keyword evidence="6" id="KW-0788">Thiol protease</keyword>
<comment type="caution">
    <text evidence="7">Lacks conserved residue(s) required for the propagation of feature annotation.</text>
</comment>
<evidence type="ECO:0000256" key="7">
    <source>
        <dbReference type="PROSITE-ProRule" id="PRU01393"/>
    </source>
</evidence>
<dbReference type="InterPro" id="IPR001578">
    <property type="entry name" value="Peptidase_C12_UCH"/>
</dbReference>
<dbReference type="RefSeq" id="XP_002584021.1">
    <property type="nucleotide sequence ID" value="XM_002583975.1"/>
</dbReference>
<evidence type="ECO:0000256" key="1">
    <source>
        <dbReference type="ARBA" id="ARBA00000707"/>
    </source>
</evidence>
<dbReference type="Pfam" id="PF01088">
    <property type="entry name" value="Peptidase_C12"/>
    <property type="match status" value="1"/>
</dbReference>
<dbReference type="VEuPathDB" id="FungiDB:UREG_06988"/>
<comment type="catalytic activity">
    <reaction evidence="1">
        <text>Thiol-dependent hydrolysis of ester, thioester, amide, peptide and isopeptide bonds formed by the C-terminal Gly of ubiquitin (a 76-residue protein attached to proteins as an intracellular targeting signal).</text>
        <dbReference type="EC" id="3.4.19.12"/>
    </reaction>
</comment>
<dbReference type="Gene3D" id="3.40.532.10">
    <property type="entry name" value="Peptidase C12, ubiquitin carboxyl-terminal hydrolase"/>
    <property type="match status" value="1"/>
</dbReference>
<dbReference type="GeneID" id="8442528"/>
<name>C4JWP6_UNCRE</name>
<dbReference type="SUPFAM" id="SSF54001">
    <property type="entry name" value="Cysteine proteinases"/>
    <property type="match status" value="1"/>
</dbReference>
<dbReference type="HOGENOM" id="CLU_018316_3_0_1"/>
<organism evidence="9 10">
    <name type="scientific">Uncinocarpus reesii (strain UAMH 1704)</name>
    <dbReference type="NCBI Taxonomy" id="336963"/>
    <lineage>
        <taxon>Eukaryota</taxon>
        <taxon>Fungi</taxon>
        <taxon>Dikarya</taxon>
        <taxon>Ascomycota</taxon>
        <taxon>Pezizomycotina</taxon>
        <taxon>Eurotiomycetes</taxon>
        <taxon>Eurotiomycetidae</taxon>
        <taxon>Onygenales</taxon>
        <taxon>Onygenaceae</taxon>
        <taxon>Uncinocarpus</taxon>
    </lineage>
</organism>
<dbReference type="Proteomes" id="UP000002058">
    <property type="component" value="Unassembled WGS sequence"/>
</dbReference>
<sequence>MDILNIDFQLKNDASLKRLKSGKKSQSVDESEAGFHFIAFVPAKGKVWKFDGLERQPQSLGNYDGGDWLGLAKPEIQSRMAEYEEDQIEFSILSLSKDPLDQYVSRLAFNVNRLIAIDEQLLKHQHHQDAVTSDDATIVGPDLSFGLTQEFLEHATLPEVDIEGYKTMSKEHLLELRKSFSTQQHQARAAVKEEMQAREADNAYAAKRRHDYGPAVQTWLQALLRQVDRCDMF</sequence>
<dbReference type="GO" id="GO:0004843">
    <property type="term" value="F:cysteine-type deubiquitinase activity"/>
    <property type="evidence" value="ECO:0007669"/>
    <property type="project" value="UniProtKB-EC"/>
</dbReference>